<keyword evidence="8" id="KW-1185">Reference proteome</keyword>
<dbReference type="Gene3D" id="3.40.50.10180">
    <property type="entry name" value="Glycerate kinase, MOFRL-like N-terminal domain"/>
    <property type="match status" value="1"/>
</dbReference>
<dbReference type="InterPro" id="IPR025286">
    <property type="entry name" value="MOFRL_assoc_dom"/>
</dbReference>
<evidence type="ECO:0000256" key="2">
    <source>
        <dbReference type="ARBA" id="ARBA00022741"/>
    </source>
</evidence>
<evidence type="ECO:0000313" key="7">
    <source>
        <dbReference type="EMBL" id="AXY77343.1"/>
    </source>
</evidence>
<dbReference type="AlphaFoldDB" id="A0A3B7MVD4"/>
<sequence length="438" mass="46548">MQREKAVQIFQSAIESVQPAHLMQEHLVYHQGVLTICGQSIPREAFRQVYVIGAGKAAAAMATETEKILGDLISDGLITTKYGHALPTQKIKIREAAHPVPDEKCVAAVAETLQLLEKVTDQDIVICLISGGASALWCDIPPGATLSEVQTTFDLLIRSGAAIHEINTVRKHLSGIKGGQLIRHCRDAKVFSLIISDVPGDDLAVIASGPTVADTSTFQDAHAILAKYNLLKRLPQSVQKHMEQGRNGLIPDTPKSGDPLFQHTSNTVIGSNRVAVDAAAKKAKALGYQTHIISSLITGDAGKEATKLVNTAIQYKGEKPACIIQGGETTVQVTGGGKGGRNQHFALTALYELSKCDKSTAGNITILSGGTDGTDGPTDATGAVVDEETVHQAAQKNLDITTYLNNHNAYPFLELTGSLVITGPTQTNVMDIMIALIQ</sequence>
<evidence type="ECO:0000259" key="6">
    <source>
        <dbReference type="Pfam" id="PF13660"/>
    </source>
</evidence>
<keyword evidence="3 7" id="KW-0418">Kinase</keyword>
<gene>
    <name evidence="7" type="ORF">D3H65_26660</name>
</gene>
<dbReference type="Pfam" id="PF05161">
    <property type="entry name" value="MOFRL"/>
    <property type="match status" value="1"/>
</dbReference>
<keyword evidence="2" id="KW-0547">Nucleotide-binding</keyword>
<evidence type="ECO:0000256" key="4">
    <source>
        <dbReference type="ARBA" id="ARBA00022840"/>
    </source>
</evidence>
<organism evidence="7 8">
    <name type="scientific">Paraflavitalea soli</name>
    <dbReference type="NCBI Taxonomy" id="2315862"/>
    <lineage>
        <taxon>Bacteria</taxon>
        <taxon>Pseudomonadati</taxon>
        <taxon>Bacteroidota</taxon>
        <taxon>Chitinophagia</taxon>
        <taxon>Chitinophagales</taxon>
        <taxon>Chitinophagaceae</taxon>
        <taxon>Paraflavitalea</taxon>
    </lineage>
</organism>
<dbReference type="PANTHER" id="PTHR12227">
    <property type="entry name" value="GLYCERATE KINASE"/>
    <property type="match status" value="1"/>
</dbReference>
<name>A0A3B7MVD4_9BACT</name>
<dbReference type="GO" id="GO:0008887">
    <property type="term" value="F:glycerate kinase activity"/>
    <property type="evidence" value="ECO:0007669"/>
    <property type="project" value="InterPro"/>
</dbReference>
<feature type="domain" description="MOFRL" evidence="5">
    <location>
        <begin position="321"/>
        <end position="431"/>
    </location>
</feature>
<dbReference type="EMBL" id="CP032157">
    <property type="protein sequence ID" value="AXY77343.1"/>
    <property type="molecule type" value="Genomic_DNA"/>
</dbReference>
<reference evidence="7 8" key="1">
    <citation type="submission" date="2018-09" db="EMBL/GenBank/DDBJ databases">
        <title>Genome sequencing of strain 6GH32-13.</title>
        <authorList>
            <person name="Weon H.-Y."/>
            <person name="Heo J."/>
            <person name="Kwon S.-W."/>
        </authorList>
    </citation>
    <scope>NUCLEOTIDE SEQUENCE [LARGE SCALE GENOMIC DNA]</scope>
    <source>
        <strain evidence="7 8">5GH32-13</strain>
    </source>
</reference>
<feature type="domain" description="MOFRL-associated" evidence="6">
    <location>
        <begin position="6"/>
        <end position="243"/>
    </location>
</feature>
<dbReference type="InterPro" id="IPR037035">
    <property type="entry name" value="GK-like_C_sf"/>
</dbReference>
<dbReference type="FunFam" id="3.40.50.10180:FF:000001">
    <property type="entry name" value="Glycerate kinase"/>
    <property type="match status" value="1"/>
</dbReference>
<evidence type="ECO:0000256" key="3">
    <source>
        <dbReference type="ARBA" id="ARBA00022777"/>
    </source>
</evidence>
<keyword evidence="1" id="KW-0808">Transferase</keyword>
<dbReference type="GO" id="GO:0005524">
    <property type="term" value="F:ATP binding"/>
    <property type="evidence" value="ECO:0007669"/>
    <property type="project" value="UniProtKB-KW"/>
</dbReference>
<dbReference type="InterPro" id="IPR038614">
    <property type="entry name" value="GK_N_sf"/>
</dbReference>
<dbReference type="KEGG" id="pseg:D3H65_26660"/>
<dbReference type="PANTHER" id="PTHR12227:SF0">
    <property type="entry name" value="GLYCERATE KINASE"/>
    <property type="match status" value="1"/>
</dbReference>
<dbReference type="OrthoDB" id="9766552at2"/>
<protein>
    <submittedName>
        <fullName evidence="7">Glycerate kinase</fullName>
    </submittedName>
</protein>
<dbReference type="GO" id="GO:0005737">
    <property type="term" value="C:cytoplasm"/>
    <property type="evidence" value="ECO:0007669"/>
    <property type="project" value="TreeGrafter"/>
</dbReference>
<dbReference type="InterPro" id="IPR007835">
    <property type="entry name" value="MOFRL"/>
</dbReference>
<evidence type="ECO:0000313" key="8">
    <source>
        <dbReference type="Proteomes" id="UP000263900"/>
    </source>
</evidence>
<dbReference type="RefSeq" id="WP_119053219.1">
    <property type="nucleotide sequence ID" value="NZ_CP032157.1"/>
</dbReference>
<dbReference type="Gene3D" id="3.40.1480.10">
    <property type="entry name" value="MOFRL domain"/>
    <property type="match status" value="1"/>
</dbReference>
<evidence type="ECO:0000259" key="5">
    <source>
        <dbReference type="Pfam" id="PF05161"/>
    </source>
</evidence>
<dbReference type="SUPFAM" id="SSF82544">
    <property type="entry name" value="GckA/TtuD-like"/>
    <property type="match status" value="1"/>
</dbReference>
<proteinExistence type="predicted"/>
<dbReference type="InterPro" id="IPR039760">
    <property type="entry name" value="MOFRL_protein"/>
</dbReference>
<dbReference type="Pfam" id="PF13660">
    <property type="entry name" value="DUF4147"/>
    <property type="match status" value="1"/>
</dbReference>
<keyword evidence="4" id="KW-0067">ATP-binding</keyword>
<evidence type="ECO:0000256" key="1">
    <source>
        <dbReference type="ARBA" id="ARBA00022679"/>
    </source>
</evidence>
<accession>A0A3B7MVD4</accession>
<dbReference type="Proteomes" id="UP000263900">
    <property type="component" value="Chromosome"/>
</dbReference>